<evidence type="ECO:0000256" key="6">
    <source>
        <dbReference type="SAM" id="Phobius"/>
    </source>
</evidence>
<reference evidence="8 9" key="1">
    <citation type="journal article" date="2017" name="Nat. Microbiol.">
        <title>Natural product diversity associated with the nematode symbionts Photorhabdus and Xenorhabdus.</title>
        <authorList>
            <person name="Tobias N.J."/>
            <person name="Wolff H."/>
            <person name="Djahanschiri B."/>
            <person name="Grundmann F."/>
            <person name="Kronenwerth M."/>
            <person name="Shi Y.M."/>
            <person name="Simonyi S."/>
            <person name="Grun P."/>
            <person name="Shapiro-Ilan D."/>
            <person name="Pidot S.J."/>
            <person name="Stinear T.P."/>
            <person name="Ebersberger I."/>
            <person name="Bode H.B."/>
        </authorList>
    </citation>
    <scope>NUCLEOTIDE SEQUENCE [LARGE SCALE GENOMIC DNA]</scope>
    <source>
        <strain evidence="8 9">DSM 17907</strain>
    </source>
</reference>
<dbReference type="Gene3D" id="1.20.1250.20">
    <property type="entry name" value="MFS general substrate transporter like domains"/>
    <property type="match status" value="2"/>
</dbReference>
<accession>A0A2D0LGW6</accession>
<protein>
    <recommendedName>
        <fullName evidence="7">Major facilitator superfamily (MFS) profile domain-containing protein</fullName>
    </recommendedName>
</protein>
<feature type="transmembrane region" description="Helical" evidence="6">
    <location>
        <begin position="156"/>
        <end position="176"/>
    </location>
</feature>
<feature type="transmembrane region" description="Helical" evidence="6">
    <location>
        <begin position="40"/>
        <end position="62"/>
    </location>
</feature>
<feature type="transmembrane region" description="Helical" evidence="6">
    <location>
        <begin position="293"/>
        <end position="310"/>
    </location>
</feature>
<feature type="transmembrane region" description="Helical" evidence="6">
    <location>
        <begin position="237"/>
        <end position="257"/>
    </location>
</feature>
<evidence type="ECO:0000256" key="2">
    <source>
        <dbReference type="ARBA" id="ARBA00022475"/>
    </source>
</evidence>
<feature type="transmembrane region" description="Helical" evidence="6">
    <location>
        <begin position="269"/>
        <end position="287"/>
    </location>
</feature>
<evidence type="ECO:0000259" key="7">
    <source>
        <dbReference type="PROSITE" id="PS50850"/>
    </source>
</evidence>
<dbReference type="InterPro" id="IPR011701">
    <property type="entry name" value="MFS"/>
</dbReference>
<feature type="transmembrane region" description="Helical" evidence="6">
    <location>
        <begin position="128"/>
        <end position="150"/>
    </location>
</feature>
<dbReference type="RefSeq" id="WP_099140578.1">
    <property type="nucleotide sequence ID" value="NZ_CAWNOR010000053.1"/>
</dbReference>
<dbReference type="CDD" id="cd17324">
    <property type="entry name" value="MFS_NepI_like"/>
    <property type="match status" value="1"/>
</dbReference>
<evidence type="ECO:0000256" key="1">
    <source>
        <dbReference type="ARBA" id="ARBA00004651"/>
    </source>
</evidence>
<feature type="transmembrane region" description="Helical" evidence="6">
    <location>
        <begin position="95"/>
        <end position="116"/>
    </location>
</feature>
<evidence type="ECO:0000256" key="3">
    <source>
        <dbReference type="ARBA" id="ARBA00022692"/>
    </source>
</evidence>
<evidence type="ECO:0000256" key="5">
    <source>
        <dbReference type="ARBA" id="ARBA00023136"/>
    </source>
</evidence>
<keyword evidence="4 6" id="KW-1133">Transmembrane helix</keyword>
<organism evidence="8 9">
    <name type="scientific">Xenorhabdus kozodoii</name>
    <dbReference type="NCBI Taxonomy" id="351676"/>
    <lineage>
        <taxon>Bacteria</taxon>
        <taxon>Pseudomonadati</taxon>
        <taxon>Pseudomonadota</taxon>
        <taxon>Gammaproteobacteria</taxon>
        <taxon>Enterobacterales</taxon>
        <taxon>Morganellaceae</taxon>
        <taxon>Xenorhabdus</taxon>
    </lineage>
</organism>
<evidence type="ECO:0000313" key="9">
    <source>
        <dbReference type="Proteomes" id="UP000221101"/>
    </source>
</evidence>
<dbReference type="Proteomes" id="UP000221101">
    <property type="component" value="Unassembled WGS sequence"/>
</dbReference>
<dbReference type="SUPFAM" id="SSF103473">
    <property type="entry name" value="MFS general substrate transporter"/>
    <property type="match status" value="1"/>
</dbReference>
<dbReference type="InterPro" id="IPR036259">
    <property type="entry name" value="MFS_trans_sf"/>
</dbReference>
<keyword evidence="2" id="KW-1003">Cell membrane</keyword>
<comment type="caution">
    <text evidence="8">The sequence shown here is derived from an EMBL/GenBank/DDBJ whole genome shotgun (WGS) entry which is preliminary data.</text>
</comment>
<comment type="subcellular location">
    <subcellularLocation>
        <location evidence="1">Cell membrane</location>
        <topology evidence="1">Multi-pass membrane protein</topology>
    </subcellularLocation>
</comment>
<feature type="transmembrane region" description="Helical" evidence="6">
    <location>
        <begin position="69"/>
        <end position="89"/>
    </location>
</feature>
<dbReference type="GO" id="GO:0022857">
    <property type="term" value="F:transmembrane transporter activity"/>
    <property type="evidence" value="ECO:0007669"/>
    <property type="project" value="InterPro"/>
</dbReference>
<dbReference type="EMBL" id="NJCX01000002">
    <property type="protein sequence ID" value="PHM74949.1"/>
    <property type="molecule type" value="Genomic_DNA"/>
</dbReference>
<dbReference type="PANTHER" id="PTHR43124:SF8">
    <property type="entry name" value="INNER MEMBRANE TRANSPORT PROTEIN YDHP"/>
    <property type="match status" value="1"/>
</dbReference>
<dbReference type="GO" id="GO:0005886">
    <property type="term" value="C:plasma membrane"/>
    <property type="evidence" value="ECO:0007669"/>
    <property type="project" value="UniProtKB-SubCell"/>
</dbReference>
<evidence type="ECO:0000256" key="4">
    <source>
        <dbReference type="ARBA" id="ARBA00022989"/>
    </source>
</evidence>
<sequence>MPFVIYIFSLCAFAIGFTEFITIGLISVMSVDLGVDVTSIGLTVTAYALGVVIGAPVLTALASNWSRKYLLITAMLVFTLGNLIAAASANLVLLLAARLLSGLAHGVFFAVASGVATRLVSSERAGTALAWVFGGVTIAMSLGVPVGTWLGSILNWHVIFLIIAVCGLVGTIGIGLKMPKDSGERAMKVAASWRHLIILFDRRLLAGASVPMFAYTASFALYTFITPILLTITGVSVETASGVLLAYGIGAAIGTVWGGRLTDRKGMDIASLVLLVGIAVVLAAMTFSLTNSVLMIGLTALLGLATYGAIPPLQSRILMLAKRHTPYAMDIASGMNIAAFNAGVVLGSVIGGTTVRGWGLETLAWVGAGVSILAIVSLVWQMVIPSMREKRSISHSSP</sequence>
<dbReference type="Pfam" id="PF07690">
    <property type="entry name" value="MFS_1"/>
    <property type="match status" value="1"/>
</dbReference>
<proteinExistence type="predicted"/>
<dbReference type="OrthoDB" id="9788453at2"/>
<keyword evidence="9" id="KW-1185">Reference proteome</keyword>
<feature type="transmembrane region" description="Helical" evidence="6">
    <location>
        <begin position="363"/>
        <end position="384"/>
    </location>
</feature>
<feature type="transmembrane region" description="Helical" evidence="6">
    <location>
        <begin position="7"/>
        <end position="28"/>
    </location>
</feature>
<dbReference type="PROSITE" id="PS50850">
    <property type="entry name" value="MFS"/>
    <property type="match status" value="1"/>
</dbReference>
<gene>
    <name evidence="8" type="ORF">Xkoz_00486</name>
</gene>
<feature type="domain" description="Major facilitator superfamily (MFS) profile" evidence="7">
    <location>
        <begin position="4"/>
        <end position="389"/>
    </location>
</feature>
<keyword evidence="5 6" id="KW-0472">Membrane</keyword>
<feature type="transmembrane region" description="Helical" evidence="6">
    <location>
        <begin position="331"/>
        <end position="351"/>
    </location>
</feature>
<dbReference type="AlphaFoldDB" id="A0A2D0LGW6"/>
<dbReference type="InterPro" id="IPR020846">
    <property type="entry name" value="MFS_dom"/>
</dbReference>
<keyword evidence="3 6" id="KW-0812">Transmembrane</keyword>
<feature type="transmembrane region" description="Helical" evidence="6">
    <location>
        <begin position="204"/>
        <end position="225"/>
    </location>
</feature>
<dbReference type="PANTHER" id="PTHR43124">
    <property type="entry name" value="PURINE EFFLUX PUMP PBUE"/>
    <property type="match status" value="1"/>
</dbReference>
<evidence type="ECO:0000313" key="8">
    <source>
        <dbReference type="EMBL" id="PHM74949.1"/>
    </source>
</evidence>
<dbReference type="InterPro" id="IPR050189">
    <property type="entry name" value="MFS_Efflux_Transporters"/>
</dbReference>
<name>A0A2D0LGW6_9GAMM</name>